<reference evidence="3" key="2">
    <citation type="submission" date="2020-09" db="EMBL/GenBank/DDBJ databases">
        <authorList>
            <person name="Sun Q."/>
            <person name="Ohkuma M."/>
        </authorList>
    </citation>
    <scope>NUCLEOTIDE SEQUENCE</scope>
    <source>
        <strain evidence="3">JCM 4790</strain>
    </source>
</reference>
<evidence type="ECO:0000313" key="4">
    <source>
        <dbReference type="Proteomes" id="UP000619244"/>
    </source>
</evidence>
<keyword evidence="4" id="KW-1185">Reference proteome</keyword>
<gene>
    <name evidence="3" type="ORF">GCM10010358_71010</name>
</gene>
<accession>A0A918NZC2</accession>
<proteinExistence type="predicted"/>
<keyword evidence="2" id="KW-0472">Membrane</keyword>
<evidence type="ECO:0000256" key="1">
    <source>
        <dbReference type="SAM" id="MobiDB-lite"/>
    </source>
</evidence>
<keyword evidence="2" id="KW-0812">Transmembrane</keyword>
<feature type="transmembrane region" description="Helical" evidence="2">
    <location>
        <begin position="162"/>
        <end position="181"/>
    </location>
</feature>
<name>A0A918NZC2_9ACTN</name>
<protein>
    <submittedName>
        <fullName evidence="3">Uncharacterized protein</fullName>
    </submittedName>
</protein>
<evidence type="ECO:0000256" key="2">
    <source>
        <dbReference type="SAM" id="Phobius"/>
    </source>
</evidence>
<dbReference type="Proteomes" id="UP000619244">
    <property type="component" value="Unassembled WGS sequence"/>
</dbReference>
<dbReference type="AlphaFoldDB" id="A0A918NZC2"/>
<sequence>MSAQDHQQPRRDAGVHIPGTDYVPHYTPPAWYQQRPQDAEPPIPWHSVAPPRSLEPGCHVCGARPVAHAEVRAHTGLLFFGWSRSVGEPLCRQCGISLVRTMTTQTLCRGWWGLLGLLFHTPVALAENAAAYRKYRALAPPTPVPGRRPLHLGKPVLRRPQVYVALVPLIWAIVLISSIALR</sequence>
<organism evidence="3 4">
    <name type="scientific">Streptomyces minutiscleroticus</name>
    <dbReference type="NCBI Taxonomy" id="68238"/>
    <lineage>
        <taxon>Bacteria</taxon>
        <taxon>Bacillati</taxon>
        <taxon>Actinomycetota</taxon>
        <taxon>Actinomycetes</taxon>
        <taxon>Kitasatosporales</taxon>
        <taxon>Streptomycetaceae</taxon>
        <taxon>Streptomyces</taxon>
    </lineage>
</organism>
<comment type="caution">
    <text evidence="3">The sequence shown here is derived from an EMBL/GenBank/DDBJ whole genome shotgun (WGS) entry which is preliminary data.</text>
</comment>
<feature type="region of interest" description="Disordered" evidence="1">
    <location>
        <begin position="1"/>
        <end position="21"/>
    </location>
</feature>
<dbReference type="RefSeq" id="WP_229919763.1">
    <property type="nucleotide sequence ID" value="NZ_BMVU01000063.1"/>
</dbReference>
<reference evidence="3" key="1">
    <citation type="journal article" date="2014" name="Int. J. Syst. Evol. Microbiol.">
        <title>Complete genome sequence of Corynebacterium casei LMG S-19264T (=DSM 44701T), isolated from a smear-ripened cheese.</title>
        <authorList>
            <consortium name="US DOE Joint Genome Institute (JGI-PGF)"/>
            <person name="Walter F."/>
            <person name="Albersmeier A."/>
            <person name="Kalinowski J."/>
            <person name="Ruckert C."/>
        </authorList>
    </citation>
    <scope>NUCLEOTIDE SEQUENCE</scope>
    <source>
        <strain evidence="3">JCM 4790</strain>
    </source>
</reference>
<dbReference type="EMBL" id="BMVU01000063">
    <property type="protein sequence ID" value="GGY07660.1"/>
    <property type="molecule type" value="Genomic_DNA"/>
</dbReference>
<evidence type="ECO:0000313" key="3">
    <source>
        <dbReference type="EMBL" id="GGY07660.1"/>
    </source>
</evidence>
<keyword evidence="2" id="KW-1133">Transmembrane helix</keyword>